<gene>
    <name evidence="1" type="ORF">PHMEG_00023721</name>
</gene>
<organism evidence="1 2">
    <name type="scientific">Phytophthora megakarya</name>
    <dbReference type="NCBI Taxonomy" id="4795"/>
    <lineage>
        <taxon>Eukaryota</taxon>
        <taxon>Sar</taxon>
        <taxon>Stramenopiles</taxon>
        <taxon>Oomycota</taxon>
        <taxon>Peronosporomycetes</taxon>
        <taxon>Peronosporales</taxon>
        <taxon>Peronosporaceae</taxon>
        <taxon>Phytophthora</taxon>
    </lineage>
</organism>
<sequence>MLRNVFKTGILKITTTSKELRESTQLQQIPRNQETVDELFTRFNVKDVETNLLESAQFKNWDKAVSKVFGHRVFRANHAMMLRLTQQHGEKELSSILAAAKQVPDTKYVAVNLLRAQIEHWVEQKIPADKVFEYLKLDKAGDDLFTSLELTRWMAYVGRTSGNPYKLLGRYLRRHYDDQGLANVLIKAKGGFAFGRFDYYRAENLILQKWVTSGKTTDEVYDLLKLQNVKASEFLQNPALDTWLTFVTKLDTRFYYSVEGPYKLLYERLIKQYDDKGLADVILGPKGGFGEMFDAYKLDDLVIKKWVESGKTMDEVYDLLQLRNVDAINLLQTPALNTWLSFVERMDHPTHDSYKVLYNRLYPDLGQKTLLYLIRVAKKGDNARAKRIGEKLEKEFEANIAKYLRRT</sequence>
<keyword evidence="2" id="KW-1185">Reference proteome</keyword>
<dbReference type="OrthoDB" id="112322at2759"/>
<reference evidence="2" key="1">
    <citation type="submission" date="2017-03" db="EMBL/GenBank/DDBJ databases">
        <title>Phytopthora megakarya and P. palmivora, two closely related causual agents of cacao black pod achieved similar genome size and gene model numbers by different mechanisms.</title>
        <authorList>
            <person name="Ali S."/>
            <person name="Shao J."/>
            <person name="Larry D.J."/>
            <person name="Kronmiller B."/>
            <person name="Shen D."/>
            <person name="Strem M.D."/>
            <person name="Melnick R.L."/>
            <person name="Guiltinan M.J."/>
            <person name="Tyler B.M."/>
            <person name="Meinhardt L.W."/>
            <person name="Bailey B.A."/>
        </authorList>
    </citation>
    <scope>NUCLEOTIDE SEQUENCE [LARGE SCALE GENOMIC DNA]</scope>
    <source>
        <strain evidence="2">zdho120</strain>
    </source>
</reference>
<evidence type="ECO:0000313" key="2">
    <source>
        <dbReference type="Proteomes" id="UP000198211"/>
    </source>
</evidence>
<dbReference type="EMBL" id="NBNE01004996">
    <property type="protein sequence ID" value="OWZ04385.1"/>
    <property type="molecule type" value="Genomic_DNA"/>
</dbReference>
<dbReference type="STRING" id="4795.A0A225VGC1"/>
<comment type="caution">
    <text evidence="1">The sequence shown here is derived from an EMBL/GenBank/DDBJ whole genome shotgun (WGS) entry which is preliminary data.</text>
</comment>
<dbReference type="Proteomes" id="UP000198211">
    <property type="component" value="Unassembled WGS sequence"/>
</dbReference>
<protein>
    <submittedName>
        <fullName evidence="1">RxLR effector protein</fullName>
    </submittedName>
</protein>
<evidence type="ECO:0000313" key="1">
    <source>
        <dbReference type="EMBL" id="OWZ04385.1"/>
    </source>
</evidence>
<accession>A0A225VGC1</accession>
<dbReference type="AlphaFoldDB" id="A0A225VGC1"/>
<name>A0A225VGC1_9STRA</name>
<proteinExistence type="predicted"/>